<evidence type="ECO:0000313" key="1">
    <source>
        <dbReference type="EMBL" id="SKA44223.1"/>
    </source>
</evidence>
<dbReference type="Proteomes" id="UP000190367">
    <property type="component" value="Unassembled WGS sequence"/>
</dbReference>
<proteinExistence type="predicted"/>
<evidence type="ECO:0000313" key="2">
    <source>
        <dbReference type="Proteomes" id="UP000190367"/>
    </source>
</evidence>
<dbReference type="STRING" id="634771.SAMN04488128_106356"/>
<dbReference type="RefSeq" id="WP_078672701.1">
    <property type="nucleotide sequence ID" value="NZ_FUWZ01000006.1"/>
</dbReference>
<name>A0A1T4TUT8_9BACT</name>
<accession>A0A1T4TUT8</accession>
<keyword evidence="2" id="KW-1185">Reference proteome</keyword>
<dbReference type="AlphaFoldDB" id="A0A1T4TUT8"/>
<dbReference type="InterPro" id="IPR029086">
    <property type="entry name" value="Imm19"/>
</dbReference>
<reference evidence="2" key="1">
    <citation type="submission" date="2017-02" db="EMBL/GenBank/DDBJ databases">
        <authorList>
            <person name="Varghese N."/>
            <person name="Submissions S."/>
        </authorList>
    </citation>
    <scope>NUCLEOTIDE SEQUENCE [LARGE SCALE GENOMIC DNA]</scope>
    <source>
        <strain evidence="2">DSM 22224</strain>
    </source>
</reference>
<dbReference type="OrthoDB" id="2080912at2"/>
<sequence>MQLDLSDKNFCLFLLTQFPFASDDETETMLTDYLPEHFSMPPGEWWEELTGKTAEPWQGYTYVHRLNETVTFFAEFHPCETIYFFNDTYLGNTGGNFHLSLLRWTELQTLVSKDETAPSLLFFLLLPLVAGNQSERAEIEVAITNRLKEMALDLPADQIKVLTRFLSSHLIFEEEEGNIFEHTPDIGWVINRNHSERNRQNRGEDLLAINQLIGSAVV</sequence>
<dbReference type="EMBL" id="FUWZ01000006">
    <property type="protein sequence ID" value="SKA44223.1"/>
    <property type="molecule type" value="Genomic_DNA"/>
</dbReference>
<dbReference type="Pfam" id="PF15563">
    <property type="entry name" value="Imm19"/>
    <property type="match status" value="1"/>
</dbReference>
<organism evidence="1 2">
    <name type="scientific">Chitinophaga eiseniae</name>
    <dbReference type="NCBI Taxonomy" id="634771"/>
    <lineage>
        <taxon>Bacteria</taxon>
        <taxon>Pseudomonadati</taxon>
        <taxon>Bacteroidota</taxon>
        <taxon>Chitinophagia</taxon>
        <taxon>Chitinophagales</taxon>
        <taxon>Chitinophagaceae</taxon>
        <taxon>Chitinophaga</taxon>
    </lineage>
</organism>
<gene>
    <name evidence="1" type="ORF">SAMN04488128_106356</name>
</gene>
<protein>
    <submittedName>
        <fullName evidence="1">Immunity protein 19</fullName>
    </submittedName>
</protein>